<sequence length="276" mass="31450">MFIARAVEAGQLQTSMNFSPMPLISDASVAEKYSKSYQGEVMRTFHGEGEIYHGSRVNMLKWMARRDEVQLKAWFYQLPRHDVESVGWCIIAFLLRAQPKEFGSIEDSLKELHNAWELLSGPARLALFTWPQQQWERALHPKLEFLGGFLLGLGEPEYSFLDPPPPEDHLHEAFQRPLLNQIHNMTEDIELNTDELRTLPELKQYDTRDTATPFGVSIGQVHSSPASTSKKRNKRVATSHGGDTTRGSKRTKKAEDPAKRSRGRRGRGRGKDGPRR</sequence>
<feature type="region of interest" description="Disordered" evidence="1">
    <location>
        <begin position="213"/>
        <end position="276"/>
    </location>
</feature>
<comment type="caution">
    <text evidence="2">The sequence shown here is derived from an EMBL/GenBank/DDBJ whole genome shotgun (WGS) entry which is preliminary data.</text>
</comment>
<keyword evidence="3" id="KW-1185">Reference proteome</keyword>
<dbReference type="EMBL" id="JAUEPR010000002">
    <property type="protein sequence ID" value="KAK0488788.1"/>
    <property type="molecule type" value="Genomic_DNA"/>
</dbReference>
<evidence type="ECO:0000313" key="3">
    <source>
        <dbReference type="Proteomes" id="UP001175227"/>
    </source>
</evidence>
<gene>
    <name evidence="2" type="ORF">IW261DRAFT_372466</name>
</gene>
<dbReference type="AlphaFoldDB" id="A0AA39UIC7"/>
<proteinExistence type="predicted"/>
<evidence type="ECO:0008006" key="4">
    <source>
        <dbReference type="Google" id="ProtNLM"/>
    </source>
</evidence>
<name>A0AA39UIC7_9AGAR</name>
<accession>A0AA39UIC7</accession>
<evidence type="ECO:0000313" key="2">
    <source>
        <dbReference type="EMBL" id="KAK0488788.1"/>
    </source>
</evidence>
<protein>
    <recommendedName>
        <fullName evidence="4">Fungal-type protein kinase domain-containing protein</fullName>
    </recommendedName>
</protein>
<organism evidence="2 3">
    <name type="scientific">Armillaria novae-zelandiae</name>
    <dbReference type="NCBI Taxonomy" id="153914"/>
    <lineage>
        <taxon>Eukaryota</taxon>
        <taxon>Fungi</taxon>
        <taxon>Dikarya</taxon>
        <taxon>Basidiomycota</taxon>
        <taxon>Agaricomycotina</taxon>
        <taxon>Agaricomycetes</taxon>
        <taxon>Agaricomycetidae</taxon>
        <taxon>Agaricales</taxon>
        <taxon>Marasmiineae</taxon>
        <taxon>Physalacriaceae</taxon>
        <taxon>Armillaria</taxon>
    </lineage>
</organism>
<reference evidence="2" key="1">
    <citation type="submission" date="2023-06" db="EMBL/GenBank/DDBJ databases">
        <authorList>
            <consortium name="Lawrence Berkeley National Laboratory"/>
            <person name="Ahrendt S."/>
            <person name="Sahu N."/>
            <person name="Indic B."/>
            <person name="Wong-Bajracharya J."/>
            <person name="Merenyi Z."/>
            <person name="Ke H.-M."/>
            <person name="Monk M."/>
            <person name="Kocsube S."/>
            <person name="Drula E."/>
            <person name="Lipzen A."/>
            <person name="Balint B."/>
            <person name="Henrissat B."/>
            <person name="Andreopoulos B."/>
            <person name="Martin F.M."/>
            <person name="Harder C.B."/>
            <person name="Rigling D."/>
            <person name="Ford K.L."/>
            <person name="Foster G.D."/>
            <person name="Pangilinan J."/>
            <person name="Papanicolaou A."/>
            <person name="Barry K."/>
            <person name="LaButti K."/>
            <person name="Viragh M."/>
            <person name="Koriabine M."/>
            <person name="Yan M."/>
            <person name="Riley R."/>
            <person name="Champramary S."/>
            <person name="Plett K.L."/>
            <person name="Tsai I.J."/>
            <person name="Slot J."/>
            <person name="Sipos G."/>
            <person name="Plett J."/>
            <person name="Nagy L.G."/>
            <person name="Grigoriev I.V."/>
        </authorList>
    </citation>
    <scope>NUCLEOTIDE SEQUENCE</scope>
    <source>
        <strain evidence="2">ICMP 16352</strain>
    </source>
</reference>
<evidence type="ECO:0000256" key="1">
    <source>
        <dbReference type="SAM" id="MobiDB-lite"/>
    </source>
</evidence>
<dbReference type="Proteomes" id="UP001175227">
    <property type="component" value="Unassembled WGS sequence"/>
</dbReference>